<dbReference type="Proteomes" id="UP000689195">
    <property type="component" value="Unassembled WGS sequence"/>
</dbReference>
<protein>
    <submittedName>
        <fullName evidence="1">Uncharacterized protein</fullName>
    </submittedName>
</protein>
<reference evidence="1" key="1">
    <citation type="submission" date="2021-01" db="EMBL/GenBank/DDBJ databases">
        <authorList>
            <consortium name="Genoscope - CEA"/>
            <person name="William W."/>
        </authorList>
    </citation>
    <scope>NUCLEOTIDE SEQUENCE</scope>
</reference>
<accession>A0A8S1WDZ9</accession>
<dbReference type="EMBL" id="CAJJDO010000087">
    <property type="protein sequence ID" value="CAD8186359.1"/>
    <property type="molecule type" value="Genomic_DNA"/>
</dbReference>
<keyword evidence="2" id="KW-1185">Reference proteome</keyword>
<sequence>MIKFIFHIEKLLVANEEYPYNYQPKFHIRYSIQLMQNQLMIMSNKLRIQLFTLINESFQVEFPISILKLHQNLKYLKFILMKYLDFVYFQTKKVTWILYYTIQQSRYGINLQNLQRKSQLQVNI</sequence>
<gene>
    <name evidence="1" type="ORF">PPENT_87.1.T0870026</name>
</gene>
<name>A0A8S1WDZ9_9CILI</name>
<proteinExistence type="predicted"/>
<organism evidence="1 2">
    <name type="scientific">Paramecium pentaurelia</name>
    <dbReference type="NCBI Taxonomy" id="43138"/>
    <lineage>
        <taxon>Eukaryota</taxon>
        <taxon>Sar</taxon>
        <taxon>Alveolata</taxon>
        <taxon>Ciliophora</taxon>
        <taxon>Intramacronucleata</taxon>
        <taxon>Oligohymenophorea</taxon>
        <taxon>Peniculida</taxon>
        <taxon>Parameciidae</taxon>
        <taxon>Paramecium</taxon>
    </lineage>
</organism>
<comment type="caution">
    <text evidence="1">The sequence shown here is derived from an EMBL/GenBank/DDBJ whole genome shotgun (WGS) entry which is preliminary data.</text>
</comment>
<dbReference type="AlphaFoldDB" id="A0A8S1WDZ9"/>
<evidence type="ECO:0000313" key="1">
    <source>
        <dbReference type="EMBL" id="CAD8186359.1"/>
    </source>
</evidence>
<evidence type="ECO:0000313" key="2">
    <source>
        <dbReference type="Proteomes" id="UP000689195"/>
    </source>
</evidence>